<evidence type="ECO:0000313" key="3">
    <source>
        <dbReference type="Proteomes" id="UP000031737"/>
    </source>
</evidence>
<dbReference type="EMBL" id="AUPL01008633">
    <property type="protein sequence ID" value="ESL04805.1"/>
    <property type="molecule type" value="Genomic_DNA"/>
</dbReference>
<organism evidence="2 3">
    <name type="scientific">Trypanosoma rangeli SC58</name>
    <dbReference type="NCBI Taxonomy" id="429131"/>
    <lineage>
        <taxon>Eukaryota</taxon>
        <taxon>Discoba</taxon>
        <taxon>Euglenozoa</taxon>
        <taxon>Kinetoplastea</taxon>
        <taxon>Metakinetoplastina</taxon>
        <taxon>Trypanosomatida</taxon>
        <taxon>Trypanosomatidae</taxon>
        <taxon>Trypanosoma</taxon>
        <taxon>Herpetosoma</taxon>
    </lineage>
</organism>
<gene>
    <name evidence="2" type="ORF">TRSC58_07670</name>
</gene>
<dbReference type="VEuPathDB" id="TriTrypDB:TRSC58_07670"/>
<feature type="region of interest" description="Disordered" evidence="1">
    <location>
        <begin position="81"/>
        <end position="100"/>
    </location>
</feature>
<proteinExistence type="predicted"/>
<dbReference type="AlphaFoldDB" id="A0A061ISF2"/>
<evidence type="ECO:0000313" key="2">
    <source>
        <dbReference type="EMBL" id="ESL04805.1"/>
    </source>
</evidence>
<dbReference type="Proteomes" id="UP000031737">
    <property type="component" value="Unassembled WGS sequence"/>
</dbReference>
<evidence type="ECO:0000256" key="1">
    <source>
        <dbReference type="SAM" id="MobiDB-lite"/>
    </source>
</evidence>
<protein>
    <submittedName>
        <fullName evidence="2">Uncharacterized protein</fullName>
    </submittedName>
</protein>
<sequence length="100" mass="11471">MLTQSQARCGDDVPHSLSLSFTLCACKRKRTRETPNHTRGDQHIIQIIIIIQQHRQPQYNIQQHLHEIHFRIPTLFFSLPPSLPPPPPPPSRGLVTLTLL</sequence>
<comment type="caution">
    <text evidence="2">The sequence shown here is derived from an EMBL/GenBank/DDBJ whole genome shotgun (WGS) entry which is preliminary data.</text>
</comment>
<name>A0A061ISF2_TRYRA</name>
<reference evidence="2 3" key="1">
    <citation type="submission" date="2013-07" db="EMBL/GenBank/DDBJ databases">
        <authorList>
            <person name="Stoco P.H."/>
            <person name="Wagner G."/>
            <person name="Gerber A."/>
            <person name="Zaha A."/>
            <person name="Thompson C."/>
            <person name="Bartholomeu D.C."/>
            <person name="Luckemeyer D.D."/>
            <person name="Bahia D."/>
            <person name="Loreto E."/>
            <person name="Prestes E.B."/>
            <person name="Lima F.M."/>
            <person name="Rodrigues-Luiz G."/>
            <person name="Vallejo G.A."/>
            <person name="Filho J.F."/>
            <person name="Monteiro K.M."/>
            <person name="Tyler K.M."/>
            <person name="de Almeida L.G."/>
            <person name="Ortiz M.F."/>
            <person name="Siervo M.A."/>
            <person name="de Moraes M.H."/>
            <person name="Cunha O.L."/>
            <person name="Mendonca-Neto R."/>
            <person name="Silva R."/>
            <person name="Teixeira S.M."/>
            <person name="Murta S.M."/>
            <person name="Sincero T.C."/>
            <person name="Mendes T.A."/>
            <person name="Urmenyi T.P."/>
            <person name="Silva V.G."/>
            <person name="da Rocha W.D."/>
            <person name="Andersson B."/>
            <person name="Romanha A.J."/>
            <person name="Steindel M."/>
            <person name="de Vasconcelos A.T."/>
            <person name="Grisard E.C."/>
        </authorList>
    </citation>
    <scope>NUCLEOTIDE SEQUENCE [LARGE SCALE GENOMIC DNA]</scope>
    <source>
        <strain evidence="2 3">SC58</strain>
    </source>
</reference>
<feature type="compositionally biased region" description="Pro residues" evidence="1">
    <location>
        <begin position="81"/>
        <end position="91"/>
    </location>
</feature>
<keyword evidence="3" id="KW-1185">Reference proteome</keyword>
<accession>A0A061ISF2</accession>